<sequence>MPSNPQHPGLDPHAVQGGLPSKSQNLGFSPDAEKSLAKYGNPGAYQPQPIEPDAVVNSAGQHEYGELPLDQTVGLKGEDKSSGIYGNRGYLNGQVQAEVTSNPSAPTSFPSIPHTRVPLFVPLVSSFPSEAPSAPGLEASPEPAGTPALSVVSALPQTSHQIHIQQHLKLHIQPQSKSWTGGAKEKKYELTGFLGNGRYQG</sequence>
<gene>
    <name evidence="1" type="ORF">DPEC_G00355010</name>
</gene>
<dbReference type="Proteomes" id="UP001157502">
    <property type="component" value="Chromosome 37"/>
</dbReference>
<keyword evidence="2" id="KW-1185">Reference proteome</keyword>
<reference evidence="1" key="1">
    <citation type="submission" date="2021-05" db="EMBL/GenBank/DDBJ databases">
        <authorList>
            <person name="Pan Q."/>
            <person name="Jouanno E."/>
            <person name="Zahm M."/>
            <person name="Klopp C."/>
            <person name="Cabau C."/>
            <person name="Louis A."/>
            <person name="Berthelot C."/>
            <person name="Parey E."/>
            <person name="Roest Crollius H."/>
            <person name="Montfort J."/>
            <person name="Robinson-Rechavi M."/>
            <person name="Bouchez O."/>
            <person name="Lampietro C."/>
            <person name="Lopez Roques C."/>
            <person name="Donnadieu C."/>
            <person name="Postlethwait J."/>
            <person name="Bobe J."/>
            <person name="Dillon D."/>
            <person name="Chandos A."/>
            <person name="von Hippel F."/>
            <person name="Guiguen Y."/>
        </authorList>
    </citation>
    <scope>NUCLEOTIDE SEQUENCE</scope>
    <source>
        <strain evidence="1">YG-Jan2019</strain>
    </source>
</reference>
<comment type="caution">
    <text evidence="1">The sequence shown here is derived from an EMBL/GenBank/DDBJ whole genome shotgun (WGS) entry which is preliminary data.</text>
</comment>
<dbReference type="EMBL" id="CM055764">
    <property type="protein sequence ID" value="KAJ7984455.1"/>
    <property type="molecule type" value="Genomic_DNA"/>
</dbReference>
<protein>
    <submittedName>
        <fullName evidence="1">Uncharacterized protein</fullName>
    </submittedName>
</protein>
<name>A0ACC2EZG5_DALPE</name>
<organism evidence="1 2">
    <name type="scientific">Dallia pectoralis</name>
    <name type="common">Alaska blackfish</name>
    <dbReference type="NCBI Taxonomy" id="75939"/>
    <lineage>
        <taxon>Eukaryota</taxon>
        <taxon>Metazoa</taxon>
        <taxon>Chordata</taxon>
        <taxon>Craniata</taxon>
        <taxon>Vertebrata</taxon>
        <taxon>Euteleostomi</taxon>
        <taxon>Actinopterygii</taxon>
        <taxon>Neopterygii</taxon>
        <taxon>Teleostei</taxon>
        <taxon>Protacanthopterygii</taxon>
        <taxon>Esociformes</taxon>
        <taxon>Umbridae</taxon>
        <taxon>Dallia</taxon>
    </lineage>
</organism>
<proteinExistence type="predicted"/>
<evidence type="ECO:0000313" key="1">
    <source>
        <dbReference type="EMBL" id="KAJ7984455.1"/>
    </source>
</evidence>
<accession>A0ACC2EZG5</accession>
<evidence type="ECO:0000313" key="2">
    <source>
        <dbReference type="Proteomes" id="UP001157502"/>
    </source>
</evidence>